<name>A0A9N7UMJ5_PLEPL</name>
<protein>
    <submittedName>
        <fullName evidence="2">Uncharacterized protein</fullName>
    </submittedName>
</protein>
<evidence type="ECO:0000256" key="1">
    <source>
        <dbReference type="SAM" id="MobiDB-lite"/>
    </source>
</evidence>
<feature type="compositionally biased region" description="Polar residues" evidence="1">
    <location>
        <begin position="11"/>
        <end position="37"/>
    </location>
</feature>
<gene>
    <name evidence="2" type="ORF">PLEPLA_LOCUS20925</name>
</gene>
<organism evidence="2 3">
    <name type="scientific">Pleuronectes platessa</name>
    <name type="common">European plaice</name>
    <dbReference type="NCBI Taxonomy" id="8262"/>
    <lineage>
        <taxon>Eukaryota</taxon>
        <taxon>Metazoa</taxon>
        <taxon>Chordata</taxon>
        <taxon>Craniata</taxon>
        <taxon>Vertebrata</taxon>
        <taxon>Euteleostomi</taxon>
        <taxon>Actinopterygii</taxon>
        <taxon>Neopterygii</taxon>
        <taxon>Teleostei</taxon>
        <taxon>Neoteleostei</taxon>
        <taxon>Acanthomorphata</taxon>
        <taxon>Carangaria</taxon>
        <taxon>Pleuronectiformes</taxon>
        <taxon>Pleuronectoidei</taxon>
        <taxon>Pleuronectidae</taxon>
        <taxon>Pleuronectes</taxon>
    </lineage>
</organism>
<evidence type="ECO:0000313" key="3">
    <source>
        <dbReference type="Proteomes" id="UP001153269"/>
    </source>
</evidence>
<proteinExistence type="predicted"/>
<feature type="region of interest" description="Disordered" evidence="1">
    <location>
        <begin position="1"/>
        <end position="44"/>
    </location>
</feature>
<evidence type="ECO:0000313" key="2">
    <source>
        <dbReference type="EMBL" id="CAB1432838.1"/>
    </source>
</evidence>
<dbReference type="EMBL" id="CADEAL010001481">
    <property type="protein sequence ID" value="CAB1432838.1"/>
    <property type="molecule type" value="Genomic_DNA"/>
</dbReference>
<dbReference type="AlphaFoldDB" id="A0A9N7UMJ5"/>
<accession>A0A9N7UMJ5</accession>
<comment type="caution">
    <text evidence="2">The sequence shown here is derived from an EMBL/GenBank/DDBJ whole genome shotgun (WGS) entry which is preliminary data.</text>
</comment>
<sequence>MSRGMERGAGQRNQLSPSARLSGRSSTSAPLSHQFSSDCGPANEPQWRRGADWYFCESASEPGQVDGAEGGSAPHCPKPRCLKCRNQLPVKLKPSLQQL</sequence>
<keyword evidence="3" id="KW-1185">Reference proteome</keyword>
<reference evidence="2" key="1">
    <citation type="submission" date="2020-03" db="EMBL/GenBank/DDBJ databases">
        <authorList>
            <person name="Weist P."/>
        </authorList>
    </citation>
    <scope>NUCLEOTIDE SEQUENCE</scope>
</reference>
<dbReference type="Proteomes" id="UP001153269">
    <property type="component" value="Unassembled WGS sequence"/>
</dbReference>